<gene>
    <name evidence="1" type="ORF">MYCFIDRAFT_194294</name>
</gene>
<dbReference type="EMBL" id="KB446556">
    <property type="protein sequence ID" value="EME86154.1"/>
    <property type="molecule type" value="Genomic_DNA"/>
</dbReference>
<evidence type="ECO:0000313" key="1">
    <source>
        <dbReference type="EMBL" id="EME86154.1"/>
    </source>
</evidence>
<name>M3A4V4_PSEFD</name>
<dbReference type="KEGG" id="pfj:MYCFIDRAFT_194294"/>
<reference evidence="1 2" key="1">
    <citation type="journal article" date="2012" name="PLoS Pathog.">
        <title>Diverse lifestyles and strategies of plant pathogenesis encoded in the genomes of eighteen Dothideomycetes fungi.</title>
        <authorList>
            <person name="Ohm R.A."/>
            <person name="Feau N."/>
            <person name="Henrissat B."/>
            <person name="Schoch C.L."/>
            <person name="Horwitz B.A."/>
            <person name="Barry K.W."/>
            <person name="Condon B.J."/>
            <person name="Copeland A.C."/>
            <person name="Dhillon B."/>
            <person name="Glaser F."/>
            <person name="Hesse C.N."/>
            <person name="Kosti I."/>
            <person name="LaButti K."/>
            <person name="Lindquist E.A."/>
            <person name="Lucas S."/>
            <person name="Salamov A.A."/>
            <person name="Bradshaw R.E."/>
            <person name="Ciuffetti L."/>
            <person name="Hamelin R.C."/>
            <person name="Kema G.H.J."/>
            <person name="Lawrence C."/>
            <person name="Scott J.A."/>
            <person name="Spatafora J.W."/>
            <person name="Turgeon B.G."/>
            <person name="de Wit P.J.G.M."/>
            <person name="Zhong S."/>
            <person name="Goodwin S.B."/>
            <person name="Grigoriev I.V."/>
        </authorList>
    </citation>
    <scope>NUCLEOTIDE SEQUENCE [LARGE SCALE GENOMIC DNA]</scope>
    <source>
        <strain evidence="1 2">CIRAD86</strain>
    </source>
</reference>
<organism evidence="1 2">
    <name type="scientific">Pseudocercospora fijiensis (strain CIRAD86)</name>
    <name type="common">Black leaf streak disease fungus</name>
    <name type="synonym">Mycosphaerella fijiensis</name>
    <dbReference type="NCBI Taxonomy" id="383855"/>
    <lineage>
        <taxon>Eukaryota</taxon>
        <taxon>Fungi</taxon>
        <taxon>Dikarya</taxon>
        <taxon>Ascomycota</taxon>
        <taxon>Pezizomycotina</taxon>
        <taxon>Dothideomycetes</taxon>
        <taxon>Dothideomycetidae</taxon>
        <taxon>Mycosphaerellales</taxon>
        <taxon>Mycosphaerellaceae</taxon>
        <taxon>Pseudocercospora</taxon>
    </lineage>
</organism>
<keyword evidence="2" id="KW-1185">Reference proteome</keyword>
<dbReference type="RefSeq" id="XP_007923532.1">
    <property type="nucleotide sequence ID" value="XM_007925341.1"/>
</dbReference>
<dbReference type="HOGENOM" id="CLU_1982522_0_0_1"/>
<dbReference type="Proteomes" id="UP000016932">
    <property type="component" value="Unassembled WGS sequence"/>
</dbReference>
<sequence length="126" mass="13637">MSRLDLRDTPTSAAALKACCHPKISTLHHTLIVADLSGSARKAAATTQHLAIRSRYIISVSSQLRRTRSTRGGICCKKGHVLRSVSEVSVTELRKRLASSRSFAAADVPVSPLTTFIVQSLVLWLA</sequence>
<evidence type="ECO:0000313" key="2">
    <source>
        <dbReference type="Proteomes" id="UP000016932"/>
    </source>
</evidence>
<dbReference type="GeneID" id="19335380"/>
<dbReference type="VEuPathDB" id="FungiDB:MYCFIDRAFT_194294"/>
<protein>
    <submittedName>
        <fullName evidence="1">Uncharacterized protein</fullName>
    </submittedName>
</protein>
<accession>M3A4V4</accession>
<proteinExistence type="predicted"/>
<dbReference type="AlphaFoldDB" id="M3A4V4"/>